<keyword evidence="1" id="KW-0150">Chloroplast</keyword>
<accession>A0A6M3U902</accession>
<protein>
    <submittedName>
        <fullName evidence="1">Large subunit of Rubisco</fullName>
    </submittedName>
</protein>
<proteinExistence type="predicted"/>
<organism evidence="1">
    <name type="scientific">Chaetophoropsis pisiformis</name>
    <dbReference type="NCBI Taxonomy" id="1675661"/>
    <lineage>
        <taxon>Eukaryota</taxon>
        <taxon>Viridiplantae</taxon>
        <taxon>Chlorophyta</taxon>
        <taxon>core chlorophytes</taxon>
        <taxon>Chlorophyceae</taxon>
        <taxon>OCC clade</taxon>
        <taxon>Chaetophorales</taxon>
        <taxon>Chaetophoraceae</taxon>
        <taxon>Chaetophoropsis</taxon>
    </lineage>
</organism>
<evidence type="ECO:0000313" key="1">
    <source>
        <dbReference type="EMBL" id="QJE70482.1"/>
    </source>
</evidence>
<keyword evidence="1" id="KW-0934">Plastid</keyword>
<dbReference type="EMBL" id="MN701163">
    <property type="protein sequence ID" value="QJE70482.1"/>
    <property type="molecule type" value="Genomic_DNA"/>
</dbReference>
<geneLocation type="chloroplast" evidence="1"/>
<sequence length="26" mass="2795">MVPQTETKAGAGFKAGVKDYRLSAIR</sequence>
<reference evidence="1" key="1">
    <citation type="submission" date="2019-11" db="EMBL/GenBank/DDBJ databases">
        <title>The Chloroplast Genome of the Green Alga chaetophora pisiformis.</title>
        <authorList>
            <person name="Liu B."/>
        </authorList>
    </citation>
    <scope>NUCLEOTIDE SEQUENCE</scope>
    <source>
        <strain evidence="1">FACHB-2289</strain>
    </source>
</reference>
<dbReference type="AlphaFoldDB" id="A0A6M3U902"/>
<gene>
    <name evidence="1" type="primary">rbcL</name>
</gene>
<name>A0A6M3U902_9CHLO</name>